<name>A0ABN2PGK2_9ACTN</name>
<dbReference type="EMBL" id="BAAAMJ010000032">
    <property type="protein sequence ID" value="GAA1921302.1"/>
    <property type="molecule type" value="Genomic_DNA"/>
</dbReference>
<keyword evidence="3" id="KW-1185">Reference proteome</keyword>
<accession>A0ABN2PGK2</accession>
<feature type="region of interest" description="Disordered" evidence="1">
    <location>
        <begin position="78"/>
        <end position="107"/>
    </location>
</feature>
<dbReference type="RefSeq" id="WP_344262937.1">
    <property type="nucleotide sequence ID" value="NZ_BAAAMJ010000032.1"/>
</dbReference>
<reference evidence="2 3" key="1">
    <citation type="journal article" date="2019" name="Int. J. Syst. Evol. Microbiol.">
        <title>The Global Catalogue of Microorganisms (GCM) 10K type strain sequencing project: providing services to taxonomists for standard genome sequencing and annotation.</title>
        <authorList>
            <consortium name="The Broad Institute Genomics Platform"/>
            <consortium name="The Broad Institute Genome Sequencing Center for Infectious Disease"/>
            <person name="Wu L."/>
            <person name="Ma J."/>
        </authorList>
    </citation>
    <scope>NUCLEOTIDE SEQUENCE [LARGE SCALE GENOMIC DNA]</scope>
    <source>
        <strain evidence="2 3">JCM 13581</strain>
    </source>
</reference>
<proteinExistence type="predicted"/>
<evidence type="ECO:0000256" key="1">
    <source>
        <dbReference type="SAM" id="MobiDB-lite"/>
    </source>
</evidence>
<comment type="caution">
    <text evidence="2">The sequence shown here is derived from an EMBL/GenBank/DDBJ whole genome shotgun (WGS) entry which is preliminary data.</text>
</comment>
<sequence>MTARTADAAGGGGIGARVAALAGARSGRASAVGGGAICAAHRVELDDGRTVFAKTPAGAPGDFFPAGAAGLERLWSAERSGRPGRPWRMTGAATGGPRTRGGRHDDR</sequence>
<organism evidence="2 3">
    <name type="scientific">Streptomyces sodiiphilus</name>
    <dbReference type="NCBI Taxonomy" id="226217"/>
    <lineage>
        <taxon>Bacteria</taxon>
        <taxon>Bacillati</taxon>
        <taxon>Actinomycetota</taxon>
        <taxon>Actinomycetes</taxon>
        <taxon>Kitasatosporales</taxon>
        <taxon>Streptomycetaceae</taxon>
        <taxon>Streptomyces</taxon>
    </lineage>
</organism>
<protein>
    <recommendedName>
        <fullName evidence="4">Fructosamine kinase</fullName>
    </recommendedName>
</protein>
<evidence type="ECO:0008006" key="4">
    <source>
        <dbReference type="Google" id="ProtNLM"/>
    </source>
</evidence>
<dbReference type="Proteomes" id="UP001501303">
    <property type="component" value="Unassembled WGS sequence"/>
</dbReference>
<dbReference type="Gene3D" id="3.30.200.20">
    <property type="entry name" value="Phosphorylase Kinase, domain 1"/>
    <property type="match status" value="1"/>
</dbReference>
<evidence type="ECO:0000313" key="3">
    <source>
        <dbReference type="Proteomes" id="UP001501303"/>
    </source>
</evidence>
<evidence type="ECO:0000313" key="2">
    <source>
        <dbReference type="EMBL" id="GAA1921302.1"/>
    </source>
</evidence>
<gene>
    <name evidence="2" type="ORF">GCM10009716_32370</name>
</gene>